<evidence type="ECO:0000313" key="3">
    <source>
        <dbReference type="Proteomes" id="UP001362999"/>
    </source>
</evidence>
<protein>
    <submittedName>
        <fullName evidence="2">Uncharacterized protein</fullName>
    </submittedName>
</protein>
<dbReference type="Proteomes" id="UP001362999">
    <property type="component" value="Unassembled WGS sequence"/>
</dbReference>
<proteinExistence type="predicted"/>
<feature type="compositionally biased region" description="Low complexity" evidence="1">
    <location>
        <begin position="115"/>
        <end position="134"/>
    </location>
</feature>
<accession>A0AAW0DZX5</accession>
<dbReference type="AlphaFoldDB" id="A0AAW0DZX5"/>
<evidence type="ECO:0000313" key="2">
    <source>
        <dbReference type="EMBL" id="KAK7058071.1"/>
    </source>
</evidence>
<feature type="region of interest" description="Disordered" evidence="1">
    <location>
        <begin position="115"/>
        <end position="138"/>
    </location>
</feature>
<reference evidence="2 3" key="1">
    <citation type="journal article" date="2024" name="J Genomics">
        <title>Draft genome sequencing and assembly of Favolaschia claudopus CIRM-BRFM 2984 isolated from oak limbs.</title>
        <authorList>
            <person name="Navarro D."/>
            <person name="Drula E."/>
            <person name="Chaduli D."/>
            <person name="Cazenave R."/>
            <person name="Ahrendt S."/>
            <person name="Wang J."/>
            <person name="Lipzen A."/>
            <person name="Daum C."/>
            <person name="Barry K."/>
            <person name="Grigoriev I.V."/>
            <person name="Favel A."/>
            <person name="Rosso M.N."/>
            <person name="Martin F."/>
        </authorList>
    </citation>
    <scope>NUCLEOTIDE SEQUENCE [LARGE SCALE GENOMIC DNA]</scope>
    <source>
        <strain evidence="2 3">CIRM-BRFM 2984</strain>
    </source>
</reference>
<comment type="caution">
    <text evidence="2">The sequence shown here is derived from an EMBL/GenBank/DDBJ whole genome shotgun (WGS) entry which is preliminary data.</text>
</comment>
<keyword evidence="3" id="KW-1185">Reference proteome</keyword>
<sequence>MLTRVRCHRWLHLRRDMLMVLVRCGDMRCDGAEARVSSPPRLRRLWRVGYTYPHLSCTYPSTHPLCLFISPDLFLSFLRFFSPSLLCPVALPLTLILILSSDTAIPIPIQFLRPRPSSSGSSPETNETTAPAATPRRRRNAEARGVVCRCAVGKLDIARGYFGELDDALKADEKEKGKVQKMKEKEALDGDELSGEHAGQAVWEAYEVGARGWEGMWKESRKEGKEAGGER</sequence>
<feature type="compositionally biased region" description="Basic and acidic residues" evidence="1">
    <location>
        <begin position="175"/>
        <end position="188"/>
    </location>
</feature>
<gene>
    <name evidence="2" type="ORF">R3P38DRAFT_1192917</name>
</gene>
<evidence type="ECO:0000256" key="1">
    <source>
        <dbReference type="SAM" id="MobiDB-lite"/>
    </source>
</evidence>
<organism evidence="2 3">
    <name type="scientific">Favolaschia claudopus</name>
    <dbReference type="NCBI Taxonomy" id="2862362"/>
    <lineage>
        <taxon>Eukaryota</taxon>
        <taxon>Fungi</taxon>
        <taxon>Dikarya</taxon>
        <taxon>Basidiomycota</taxon>
        <taxon>Agaricomycotina</taxon>
        <taxon>Agaricomycetes</taxon>
        <taxon>Agaricomycetidae</taxon>
        <taxon>Agaricales</taxon>
        <taxon>Marasmiineae</taxon>
        <taxon>Mycenaceae</taxon>
        <taxon>Favolaschia</taxon>
    </lineage>
</organism>
<dbReference type="EMBL" id="JAWWNJ010000004">
    <property type="protein sequence ID" value="KAK7058071.1"/>
    <property type="molecule type" value="Genomic_DNA"/>
</dbReference>
<feature type="region of interest" description="Disordered" evidence="1">
    <location>
        <begin position="175"/>
        <end position="196"/>
    </location>
</feature>
<name>A0AAW0DZX5_9AGAR</name>